<keyword evidence="1" id="KW-1133">Transmembrane helix</keyword>
<dbReference type="AlphaFoldDB" id="A0A128ED91"/>
<reference evidence="2 3" key="1">
    <citation type="submission" date="2016-02" db="EMBL/GenBank/DDBJ databases">
        <authorList>
            <consortium name="Pathogen Informatics"/>
        </authorList>
    </citation>
    <scope>NUCLEOTIDE SEQUENCE [LARGE SCALE GENOMIC DNA]</scope>
    <source>
        <strain evidence="2 3">RC20</strain>
    </source>
</reference>
<dbReference type="EMBL" id="FIZP01000001">
    <property type="protein sequence ID" value="CZE46273.1"/>
    <property type="molecule type" value="Genomic_DNA"/>
</dbReference>
<sequence>MSEVDLFEIGFLIIVVVVAIGGMLKVIMSEKDNEEK</sequence>
<feature type="transmembrane region" description="Helical" evidence="1">
    <location>
        <begin position="6"/>
        <end position="27"/>
    </location>
</feature>
<protein>
    <submittedName>
        <fullName evidence="2">Uncharacterized protein</fullName>
    </submittedName>
</protein>
<keyword evidence="1" id="KW-0472">Membrane</keyword>
<keyword evidence="3" id="KW-1185">Reference proteome</keyword>
<organism evidence="2 3">
    <name type="scientific">Campylobacter geochelonis</name>
    <dbReference type="NCBI Taxonomy" id="1780362"/>
    <lineage>
        <taxon>Bacteria</taxon>
        <taxon>Pseudomonadati</taxon>
        <taxon>Campylobacterota</taxon>
        <taxon>Epsilonproteobacteria</taxon>
        <taxon>Campylobacterales</taxon>
        <taxon>Campylobacteraceae</taxon>
        <taxon>Campylobacter</taxon>
    </lineage>
</organism>
<evidence type="ECO:0000313" key="3">
    <source>
        <dbReference type="Proteomes" id="UP000069632"/>
    </source>
</evidence>
<gene>
    <name evidence="2" type="ORF">ERS672216_00282</name>
</gene>
<accession>A0A128ED91</accession>
<name>A0A128ED91_9BACT</name>
<dbReference type="Proteomes" id="UP000069632">
    <property type="component" value="Unassembled WGS sequence"/>
</dbReference>
<proteinExistence type="predicted"/>
<keyword evidence="1" id="KW-0812">Transmembrane</keyword>
<evidence type="ECO:0000256" key="1">
    <source>
        <dbReference type="SAM" id="Phobius"/>
    </source>
</evidence>
<evidence type="ECO:0000313" key="2">
    <source>
        <dbReference type="EMBL" id="CZE46273.1"/>
    </source>
</evidence>